<reference evidence="3" key="1">
    <citation type="submission" date="2021-02" db="EMBL/GenBank/DDBJ databases">
        <authorList>
            <person name="Nowell W R."/>
        </authorList>
    </citation>
    <scope>NUCLEOTIDE SEQUENCE</scope>
</reference>
<dbReference type="AlphaFoldDB" id="A0A814G676"/>
<sequence>MVDRIYDLYNVLNDKNGTNNSSEALDAYKNLIEAIKQGPQEKKLALQFIAKFCKNFPAEMTKTIEAVIDLCEDEDITIRKLAIKEFPTLVRASNDTLQRVIGVLIQLLQANDTSEVTQVQNSIMTIYHINPKGKIDSGDVTRRKISD</sequence>
<evidence type="ECO:0000256" key="2">
    <source>
        <dbReference type="ARBA" id="ARBA00022703"/>
    </source>
</evidence>
<dbReference type="Pfam" id="PF05918">
    <property type="entry name" value="API5"/>
    <property type="match status" value="1"/>
</dbReference>
<dbReference type="GO" id="GO:0005634">
    <property type="term" value="C:nucleus"/>
    <property type="evidence" value="ECO:0007669"/>
    <property type="project" value="TreeGrafter"/>
</dbReference>
<evidence type="ECO:0000313" key="4">
    <source>
        <dbReference type="Proteomes" id="UP000663864"/>
    </source>
</evidence>
<dbReference type="Proteomes" id="UP000663864">
    <property type="component" value="Unassembled WGS sequence"/>
</dbReference>
<evidence type="ECO:0008006" key="5">
    <source>
        <dbReference type="Google" id="ProtNLM"/>
    </source>
</evidence>
<dbReference type="SUPFAM" id="SSF48371">
    <property type="entry name" value="ARM repeat"/>
    <property type="match status" value="1"/>
</dbReference>
<protein>
    <recommendedName>
        <fullName evidence="5">Apoptosis inhibitor 5</fullName>
    </recommendedName>
</protein>
<evidence type="ECO:0000256" key="1">
    <source>
        <dbReference type="ARBA" id="ARBA00009515"/>
    </source>
</evidence>
<gene>
    <name evidence="3" type="ORF">ZHD862_LOCUS12066</name>
</gene>
<dbReference type="PANTHER" id="PTHR12758">
    <property type="entry name" value="APOPTOSIS INHIBITOR 5-RELATED"/>
    <property type="match status" value="1"/>
</dbReference>
<comment type="caution">
    <text evidence="3">The sequence shown here is derived from an EMBL/GenBank/DDBJ whole genome shotgun (WGS) entry which is preliminary data.</text>
</comment>
<dbReference type="InterPro" id="IPR016024">
    <property type="entry name" value="ARM-type_fold"/>
</dbReference>
<comment type="similarity">
    <text evidence="1">Belongs to the API5 family.</text>
</comment>
<dbReference type="InterPro" id="IPR008383">
    <property type="entry name" value="API5"/>
</dbReference>
<dbReference type="GO" id="GO:0043066">
    <property type="term" value="P:negative regulation of apoptotic process"/>
    <property type="evidence" value="ECO:0007669"/>
    <property type="project" value="TreeGrafter"/>
</dbReference>
<keyword evidence="2" id="KW-0053">Apoptosis</keyword>
<dbReference type="Gene3D" id="1.25.10.10">
    <property type="entry name" value="Leucine-rich Repeat Variant"/>
    <property type="match status" value="1"/>
</dbReference>
<dbReference type="GO" id="GO:0003723">
    <property type="term" value="F:RNA binding"/>
    <property type="evidence" value="ECO:0007669"/>
    <property type="project" value="TreeGrafter"/>
</dbReference>
<dbReference type="EMBL" id="CAJNOT010000468">
    <property type="protein sequence ID" value="CAF0991912.1"/>
    <property type="molecule type" value="Genomic_DNA"/>
</dbReference>
<dbReference type="InterPro" id="IPR011989">
    <property type="entry name" value="ARM-like"/>
</dbReference>
<dbReference type="PANTHER" id="PTHR12758:SF19">
    <property type="entry name" value="APOPTOSIS INHIBITOR 5"/>
    <property type="match status" value="1"/>
</dbReference>
<name>A0A814G676_9BILA</name>
<evidence type="ECO:0000313" key="3">
    <source>
        <dbReference type="EMBL" id="CAF0991912.1"/>
    </source>
</evidence>
<accession>A0A814G676</accession>
<organism evidence="3 4">
    <name type="scientific">Rotaria sordida</name>
    <dbReference type="NCBI Taxonomy" id="392033"/>
    <lineage>
        <taxon>Eukaryota</taxon>
        <taxon>Metazoa</taxon>
        <taxon>Spiralia</taxon>
        <taxon>Gnathifera</taxon>
        <taxon>Rotifera</taxon>
        <taxon>Eurotatoria</taxon>
        <taxon>Bdelloidea</taxon>
        <taxon>Philodinida</taxon>
        <taxon>Philodinidae</taxon>
        <taxon>Rotaria</taxon>
    </lineage>
</organism>
<dbReference type="GO" id="GO:0006915">
    <property type="term" value="P:apoptotic process"/>
    <property type="evidence" value="ECO:0007669"/>
    <property type="project" value="UniProtKB-KW"/>
</dbReference>
<proteinExistence type="inferred from homology"/>